<dbReference type="InterPro" id="IPR003754">
    <property type="entry name" value="4pyrrol_synth_uPrphyn_synth"/>
</dbReference>
<name>A0ABP4TWE8_9ACTN</name>
<evidence type="ECO:0000259" key="1">
    <source>
        <dbReference type="Pfam" id="PF02602"/>
    </source>
</evidence>
<dbReference type="Proteomes" id="UP001500618">
    <property type="component" value="Unassembled WGS sequence"/>
</dbReference>
<dbReference type="SUPFAM" id="SSF69618">
    <property type="entry name" value="HemD-like"/>
    <property type="match status" value="1"/>
</dbReference>
<dbReference type="Gene3D" id="3.40.50.10090">
    <property type="match status" value="2"/>
</dbReference>
<proteinExistence type="predicted"/>
<dbReference type="RefSeq" id="WP_344312779.1">
    <property type="nucleotide sequence ID" value="NZ_BAAANY010000020.1"/>
</dbReference>
<dbReference type="InterPro" id="IPR036108">
    <property type="entry name" value="4pyrrol_syn_uPrphyn_synt_sf"/>
</dbReference>
<sequence length="264" mass="28129">MSLTGRRVVVTAERRREELAGLLERRGAIVSVTPTIHTTSLADDGELRAATERCVAGELDDLVVMTGIGFRGWLDAAAGWDLRERLIAALGSVRILARGPKAKGAIRGAGLHETYAASSEASEELLTHLLAEPLDDRRIGVQLHGDRMPTFTARLAEAGASIVEVPVYQWHPPTDLAAVDGLVDRIVAGEVDVVTFTSAPAAAYLLEAAGERRDDLVKAFHERVVAACVGPITAAPLTALGVPTVQPERGRLGALVRTLEEHFA</sequence>
<evidence type="ECO:0000313" key="3">
    <source>
        <dbReference type="Proteomes" id="UP001500618"/>
    </source>
</evidence>
<accession>A0ABP4TWE8</accession>
<dbReference type="Pfam" id="PF02602">
    <property type="entry name" value="HEM4"/>
    <property type="match status" value="1"/>
</dbReference>
<dbReference type="PANTHER" id="PTHR40082">
    <property type="entry name" value="BLR5956 PROTEIN"/>
    <property type="match status" value="1"/>
</dbReference>
<protein>
    <recommendedName>
        <fullName evidence="1">Tetrapyrrole biosynthesis uroporphyrinogen III synthase domain-containing protein</fullName>
    </recommendedName>
</protein>
<organism evidence="2 3">
    <name type="scientific">Fodinicola feengrottensis</name>
    <dbReference type="NCBI Taxonomy" id="435914"/>
    <lineage>
        <taxon>Bacteria</taxon>
        <taxon>Bacillati</taxon>
        <taxon>Actinomycetota</taxon>
        <taxon>Actinomycetes</taxon>
        <taxon>Mycobacteriales</taxon>
        <taxon>Fodinicola</taxon>
    </lineage>
</organism>
<reference evidence="3" key="1">
    <citation type="journal article" date="2019" name="Int. J. Syst. Evol. Microbiol.">
        <title>The Global Catalogue of Microorganisms (GCM) 10K type strain sequencing project: providing services to taxonomists for standard genome sequencing and annotation.</title>
        <authorList>
            <consortium name="The Broad Institute Genomics Platform"/>
            <consortium name="The Broad Institute Genome Sequencing Center for Infectious Disease"/>
            <person name="Wu L."/>
            <person name="Ma J."/>
        </authorList>
    </citation>
    <scope>NUCLEOTIDE SEQUENCE [LARGE SCALE GENOMIC DNA]</scope>
    <source>
        <strain evidence="3">JCM 14718</strain>
    </source>
</reference>
<keyword evidence="3" id="KW-1185">Reference proteome</keyword>
<dbReference type="CDD" id="cd06578">
    <property type="entry name" value="HemD"/>
    <property type="match status" value="1"/>
</dbReference>
<comment type="caution">
    <text evidence="2">The sequence shown here is derived from an EMBL/GenBank/DDBJ whole genome shotgun (WGS) entry which is preliminary data.</text>
</comment>
<evidence type="ECO:0000313" key="2">
    <source>
        <dbReference type="EMBL" id="GAA1693633.1"/>
    </source>
</evidence>
<dbReference type="NCBIfam" id="NF005568">
    <property type="entry name" value="PRK07239.1"/>
    <property type="match status" value="1"/>
</dbReference>
<feature type="domain" description="Tetrapyrrole biosynthesis uroporphyrinogen III synthase" evidence="1">
    <location>
        <begin position="18"/>
        <end position="256"/>
    </location>
</feature>
<gene>
    <name evidence="2" type="ORF">GCM10009765_48610</name>
</gene>
<dbReference type="EMBL" id="BAAANY010000020">
    <property type="protein sequence ID" value="GAA1693633.1"/>
    <property type="molecule type" value="Genomic_DNA"/>
</dbReference>
<dbReference type="InterPro" id="IPR039793">
    <property type="entry name" value="UROS/Hem4"/>
</dbReference>
<dbReference type="PANTHER" id="PTHR40082:SF1">
    <property type="entry name" value="BLR5956 PROTEIN"/>
    <property type="match status" value="1"/>
</dbReference>